<accession>A0A4S4LKT9</accession>
<proteinExistence type="predicted"/>
<gene>
    <name evidence="1" type="ORF">EW146_g7476</name>
</gene>
<dbReference type="EMBL" id="SGPL01000434">
    <property type="protein sequence ID" value="THH12669.1"/>
    <property type="molecule type" value="Genomic_DNA"/>
</dbReference>
<evidence type="ECO:0000313" key="2">
    <source>
        <dbReference type="Proteomes" id="UP000310158"/>
    </source>
</evidence>
<dbReference type="Proteomes" id="UP000310158">
    <property type="component" value="Unassembled WGS sequence"/>
</dbReference>
<keyword evidence="2" id="KW-1185">Reference proteome</keyword>
<protein>
    <submittedName>
        <fullName evidence="1">Uncharacterized protein</fullName>
    </submittedName>
</protein>
<dbReference type="AlphaFoldDB" id="A0A4S4LKT9"/>
<sequence>MDIAPPPSSSFSHCYNTFRVAKVNMSRPALDFGACDDDEAGGQGMGPGVGGFDNNNDAIGKGTAALTATGAEGMATEVELTMGTCGAMMASSTVSGALGEPPAELKVTLAKPPP</sequence>
<evidence type="ECO:0000313" key="1">
    <source>
        <dbReference type="EMBL" id="THH12669.1"/>
    </source>
</evidence>
<name>A0A4S4LKT9_9AGAM</name>
<comment type="caution">
    <text evidence="1">The sequence shown here is derived from an EMBL/GenBank/DDBJ whole genome shotgun (WGS) entry which is preliminary data.</text>
</comment>
<organism evidence="1 2">
    <name type="scientific">Bondarzewia mesenterica</name>
    <dbReference type="NCBI Taxonomy" id="1095465"/>
    <lineage>
        <taxon>Eukaryota</taxon>
        <taxon>Fungi</taxon>
        <taxon>Dikarya</taxon>
        <taxon>Basidiomycota</taxon>
        <taxon>Agaricomycotina</taxon>
        <taxon>Agaricomycetes</taxon>
        <taxon>Russulales</taxon>
        <taxon>Bondarzewiaceae</taxon>
        <taxon>Bondarzewia</taxon>
    </lineage>
</organism>
<reference evidence="1 2" key="1">
    <citation type="submission" date="2019-02" db="EMBL/GenBank/DDBJ databases">
        <title>Genome sequencing of the rare red list fungi Bondarzewia mesenterica.</title>
        <authorList>
            <person name="Buettner E."/>
            <person name="Kellner H."/>
        </authorList>
    </citation>
    <scope>NUCLEOTIDE SEQUENCE [LARGE SCALE GENOMIC DNA]</scope>
    <source>
        <strain evidence="1 2">DSM 108281</strain>
    </source>
</reference>